<dbReference type="AlphaFoldDB" id="A0A1S2M894"/>
<gene>
    <name evidence="2" type="ORF">BKP45_08405</name>
</gene>
<keyword evidence="1" id="KW-0812">Transmembrane</keyword>
<keyword evidence="1" id="KW-1133">Transmembrane helix</keyword>
<accession>A0A1S2M894</accession>
<organism evidence="2 3">
    <name type="scientific">Anaerobacillus alkalidiazotrophicus</name>
    <dbReference type="NCBI Taxonomy" id="472963"/>
    <lineage>
        <taxon>Bacteria</taxon>
        <taxon>Bacillati</taxon>
        <taxon>Bacillota</taxon>
        <taxon>Bacilli</taxon>
        <taxon>Bacillales</taxon>
        <taxon>Bacillaceae</taxon>
        <taxon>Anaerobacillus</taxon>
    </lineage>
</organism>
<evidence type="ECO:0000256" key="1">
    <source>
        <dbReference type="SAM" id="Phobius"/>
    </source>
</evidence>
<reference evidence="2 3" key="1">
    <citation type="submission" date="2016-10" db="EMBL/GenBank/DDBJ databases">
        <title>Draft genome sequences of four alkaliphilic bacteria belonging to the Anaerobacillus genus.</title>
        <authorList>
            <person name="Bassil N.M."/>
            <person name="Lloyd J.R."/>
        </authorList>
    </citation>
    <scope>NUCLEOTIDE SEQUENCE [LARGE SCALE GENOMIC DNA]</scope>
    <source>
        <strain evidence="2 3">DSM 22531</strain>
    </source>
</reference>
<feature type="transmembrane region" description="Helical" evidence="1">
    <location>
        <begin position="60"/>
        <end position="77"/>
    </location>
</feature>
<dbReference type="STRING" id="472963.BKP45_08405"/>
<keyword evidence="3" id="KW-1185">Reference proteome</keyword>
<evidence type="ECO:0000313" key="3">
    <source>
        <dbReference type="Proteomes" id="UP000180057"/>
    </source>
</evidence>
<dbReference type="RefSeq" id="WP_071389280.1">
    <property type="nucleotide sequence ID" value="NZ_MLQS01000007.1"/>
</dbReference>
<evidence type="ECO:0000313" key="2">
    <source>
        <dbReference type="EMBL" id="OIJ20806.1"/>
    </source>
</evidence>
<feature type="transmembrane region" description="Helical" evidence="1">
    <location>
        <begin position="120"/>
        <end position="144"/>
    </location>
</feature>
<dbReference type="Proteomes" id="UP000180057">
    <property type="component" value="Unassembled WGS sequence"/>
</dbReference>
<feature type="transmembrane region" description="Helical" evidence="1">
    <location>
        <begin position="36"/>
        <end position="54"/>
    </location>
</feature>
<keyword evidence="1" id="KW-0472">Membrane</keyword>
<protein>
    <submittedName>
        <fullName evidence="2">Uncharacterized protein</fullName>
    </submittedName>
</protein>
<dbReference type="OrthoDB" id="2943630at2"/>
<comment type="caution">
    <text evidence="2">The sequence shown here is derived from an EMBL/GenBank/DDBJ whole genome shotgun (WGS) entry which is preliminary data.</text>
</comment>
<feature type="transmembrane region" description="Helical" evidence="1">
    <location>
        <begin position="6"/>
        <end position="29"/>
    </location>
</feature>
<sequence length="154" mass="17677">MAWFSYFLLSVPEAFFMILIAFALVNIAIKENIKSMIIFSFLYGGVAFLLSTYMQTSLKPLITFIIFGLLVAGVFHIKLINGFIISLIAFFFLHTYEIIFILLYVQIFPITIEQIVSSPWLRILAGYFAVQIPILITTLVLLKFNLKIKLPLLR</sequence>
<proteinExistence type="predicted"/>
<feature type="transmembrane region" description="Helical" evidence="1">
    <location>
        <begin position="84"/>
        <end position="108"/>
    </location>
</feature>
<dbReference type="EMBL" id="MLQS01000007">
    <property type="protein sequence ID" value="OIJ20806.1"/>
    <property type="molecule type" value="Genomic_DNA"/>
</dbReference>
<name>A0A1S2M894_9BACI</name>